<feature type="non-terminal residue" evidence="16">
    <location>
        <position position="1"/>
    </location>
</feature>
<proteinExistence type="inferred from homology"/>
<evidence type="ECO:0000256" key="5">
    <source>
        <dbReference type="ARBA" id="ARBA00022568"/>
    </source>
</evidence>
<evidence type="ECO:0000256" key="8">
    <source>
        <dbReference type="ARBA" id="ARBA00022837"/>
    </source>
</evidence>
<keyword evidence="8 15" id="KW-0106">Calcium</keyword>
<evidence type="ECO:0000256" key="9">
    <source>
        <dbReference type="ARBA" id="ARBA00022946"/>
    </source>
</evidence>
<keyword evidence="17" id="KW-1185">Reference proteome</keyword>
<dbReference type="PANTHER" id="PTHR33904:SF1">
    <property type="entry name" value="ESSENTIAL MCU REGULATOR, MITOCHONDRIAL"/>
    <property type="match status" value="1"/>
</dbReference>
<keyword evidence="4 15" id="KW-0813">Transport</keyword>
<comment type="subcellular location">
    <subcellularLocation>
        <location evidence="1 15">Mitochondrion inner membrane</location>
        <topology evidence="1 15">Single-pass membrane protein</topology>
    </subcellularLocation>
</comment>
<keyword evidence="7 15" id="KW-0999">Mitochondrion inner membrane</keyword>
<dbReference type="InterPro" id="IPR018782">
    <property type="entry name" value="MCU_reg"/>
</dbReference>
<evidence type="ECO:0000256" key="2">
    <source>
        <dbReference type="ARBA" id="ARBA00008958"/>
    </source>
</evidence>
<evidence type="ECO:0000256" key="10">
    <source>
        <dbReference type="ARBA" id="ARBA00022989"/>
    </source>
</evidence>
<dbReference type="AlphaFoldDB" id="A0A8X7XCC1"/>
<evidence type="ECO:0000256" key="3">
    <source>
        <dbReference type="ARBA" id="ARBA00022180"/>
    </source>
</evidence>
<dbReference type="GO" id="GO:0036444">
    <property type="term" value="P:calcium import into the mitochondrion"/>
    <property type="evidence" value="ECO:0007669"/>
    <property type="project" value="UniProtKB-UniRule"/>
</dbReference>
<dbReference type="GO" id="GO:1990246">
    <property type="term" value="C:uniplex complex"/>
    <property type="evidence" value="ECO:0007669"/>
    <property type="project" value="UniProtKB-UniRule"/>
</dbReference>
<dbReference type="GO" id="GO:0051560">
    <property type="term" value="P:mitochondrial calcium ion homeostasis"/>
    <property type="evidence" value="ECO:0007669"/>
    <property type="project" value="UniProtKB-UniRule"/>
</dbReference>
<keyword evidence="13 15" id="KW-0472">Membrane</keyword>
<comment type="subunit">
    <text evidence="15">Component of the uniplex complex. Interacts (via the transmembrane region) with MCU (via the first transmembrane region); the interaction is direct.</text>
</comment>
<comment type="function">
    <text evidence="15">Essential regulatory subunit of the mitochondrial calcium uniporter complex (uniplex), a complex that mediates calcium uptake into mitochondria.</text>
</comment>
<feature type="transmembrane region" description="Helical" evidence="15">
    <location>
        <begin position="50"/>
        <end position="68"/>
    </location>
</feature>
<evidence type="ECO:0000256" key="13">
    <source>
        <dbReference type="ARBA" id="ARBA00023136"/>
    </source>
</evidence>
<gene>
    <name evidence="16" type="primary">Smdt1_0</name>
    <name evidence="16" type="ORF">GTO96_0020825</name>
</gene>
<feature type="non-terminal residue" evidence="16">
    <location>
        <position position="93"/>
    </location>
</feature>
<dbReference type="Proteomes" id="UP000886611">
    <property type="component" value="Unassembled WGS sequence"/>
</dbReference>
<evidence type="ECO:0000256" key="1">
    <source>
        <dbReference type="ARBA" id="ARBA00004434"/>
    </source>
</evidence>
<evidence type="ECO:0000256" key="6">
    <source>
        <dbReference type="ARBA" id="ARBA00022692"/>
    </source>
</evidence>
<keyword evidence="11 15" id="KW-0406">Ion transport</keyword>
<dbReference type="Pfam" id="PF10161">
    <property type="entry name" value="DDDD"/>
    <property type="match status" value="1"/>
</dbReference>
<dbReference type="EMBL" id="JAATIS010001241">
    <property type="protein sequence ID" value="KAG2466620.1"/>
    <property type="molecule type" value="Genomic_DNA"/>
</dbReference>
<comment type="caution">
    <text evidence="16">The sequence shown here is derived from an EMBL/GenBank/DDBJ whole genome shotgun (WGS) entry which is preliminary data.</text>
</comment>
<organism evidence="16 17">
    <name type="scientific">Polypterus senegalus</name>
    <name type="common">Senegal bichir</name>
    <dbReference type="NCBI Taxonomy" id="55291"/>
    <lineage>
        <taxon>Eukaryota</taxon>
        <taxon>Metazoa</taxon>
        <taxon>Chordata</taxon>
        <taxon>Craniata</taxon>
        <taxon>Vertebrata</taxon>
        <taxon>Euteleostomi</taxon>
        <taxon>Actinopterygii</taxon>
        <taxon>Polypteriformes</taxon>
        <taxon>Polypteridae</taxon>
        <taxon>Polypterus</taxon>
    </lineage>
</organism>
<keyword evidence="12 15" id="KW-0496">Mitochondrion</keyword>
<evidence type="ECO:0000256" key="11">
    <source>
        <dbReference type="ARBA" id="ARBA00023065"/>
    </source>
</evidence>
<keyword evidence="6 15" id="KW-0812">Transmembrane</keyword>
<evidence type="ECO:0000313" key="17">
    <source>
        <dbReference type="Proteomes" id="UP000886611"/>
    </source>
</evidence>
<name>A0A8X7XCC1_POLSE</name>
<protein>
    <recommendedName>
        <fullName evidence="3 15">Essential MCU regulator, mitochondrial</fullName>
    </recommendedName>
    <alternativeName>
        <fullName evidence="14 15">Single-pass membrane protein with aspartate-rich tail 1, mitochondrial</fullName>
    </alternativeName>
</protein>
<evidence type="ECO:0000256" key="7">
    <source>
        <dbReference type="ARBA" id="ARBA00022792"/>
    </source>
</evidence>
<evidence type="ECO:0000256" key="4">
    <source>
        <dbReference type="ARBA" id="ARBA00022448"/>
    </source>
</evidence>
<comment type="similarity">
    <text evidence="2 15">Belongs to the SMDT1/EMRE family.</text>
</comment>
<keyword evidence="9 15" id="KW-0809">Transit peptide</keyword>
<sequence length="93" mass="10226">MASVVGRTSKRFLRSAKLWRHGAPSPASLLMPRRPAVTTSTGAVLPKPGTVPFGILRISIAVLPFLYLGTLMSQRFAAFLEDYDIFLPSYDDD</sequence>
<evidence type="ECO:0000256" key="14">
    <source>
        <dbReference type="ARBA" id="ARBA00031235"/>
    </source>
</evidence>
<evidence type="ECO:0000313" key="16">
    <source>
        <dbReference type="EMBL" id="KAG2466620.1"/>
    </source>
</evidence>
<dbReference type="PANTHER" id="PTHR33904">
    <property type="entry name" value="ESSENTIAL MCU REGULATOR, MITOCHONDRIAL"/>
    <property type="match status" value="1"/>
</dbReference>
<evidence type="ECO:0000256" key="12">
    <source>
        <dbReference type="ARBA" id="ARBA00023128"/>
    </source>
</evidence>
<keyword evidence="5 15" id="KW-0109">Calcium transport</keyword>
<evidence type="ECO:0000256" key="15">
    <source>
        <dbReference type="RuleBase" id="RU369077"/>
    </source>
</evidence>
<keyword evidence="10 15" id="KW-1133">Transmembrane helix</keyword>
<accession>A0A8X7XCC1</accession>
<reference evidence="16 17" key="1">
    <citation type="journal article" date="2021" name="Cell">
        <title>Tracing the genetic footprints of vertebrate landing in non-teleost ray-finned fishes.</title>
        <authorList>
            <person name="Bi X."/>
            <person name="Wang K."/>
            <person name="Yang L."/>
            <person name="Pan H."/>
            <person name="Jiang H."/>
            <person name="Wei Q."/>
            <person name="Fang M."/>
            <person name="Yu H."/>
            <person name="Zhu C."/>
            <person name="Cai Y."/>
            <person name="He Y."/>
            <person name="Gan X."/>
            <person name="Zeng H."/>
            <person name="Yu D."/>
            <person name="Zhu Y."/>
            <person name="Jiang H."/>
            <person name="Qiu Q."/>
            <person name="Yang H."/>
            <person name="Zhang Y.E."/>
            <person name="Wang W."/>
            <person name="Zhu M."/>
            <person name="He S."/>
            <person name="Zhang G."/>
        </authorList>
    </citation>
    <scope>NUCLEOTIDE SEQUENCE [LARGE SCALE GENOMIC DNA]</scope>
    <source>
        <strain evidence="16">Bchr_013</strain>
    </source>
</reference>